<accession>A0A2G6E3M9</accession>
<name>A0A2G6E3M9_9BACT</name>
<evidence type="ECO:0000313" key="7">
    <source>
        <dbReference type="EMBL" id="PID56674.1"/>
    </source>
</evidence>
<proteinExistence type="predicted"/>
<evidence type="ECO:0000256" key="5">
    <source>
        <dbReference type="ARBA" id="ARBA00023136"/>
    </source>
</evidence>
<evidence type="ECO:0000256" key="4">
    <source>
        <dbReference type="ARBA" id="ARBA00022989"/>
    </source>
</evidence>
<gene>
    <name evidence="7" type="ORF">CSB45_10600</name>
</gene>
<feature type="transmembrane region" description="Helical" evidence="6">
    <location>
        <begin position="333"/>
        <end position="351"/>
    </location>
</feature>
<dbReference type="Pfam" id="PF03739">
    <property type="entry name" value="LptF_LptG"/>
    <property type="match status" value="2"/>
</dbReference>
<keyword evidence="3 6" id="KW-0812">Transmembrane</keyword>
<evidence type="ECO:0000256" key="1">
    <source>
        <dbReference type="ARBA" id="ARBA00004651"/>
    </source>
</evidence>
<dbReference type="EMBL" id="PDPS01000032">
    <property type="protein sequence ID" value="PID56674.1"/>
    <property type="molecule type" value="Genomic_DNA"/>
</dbReference>
<dbReference type="PANTHER" id="PTHR33529:SF6">
    <property type="entry name" value="YJGP_YJGQ FAMILY PERMEASE"/>
    <property type="match status" value="1"/>
</dbReference>
<dbReference type="InterPro" id="IPR005495">
    <property type="entry name" value="LptG/LptF_permease"/>
</dbReference>
<dbReference type="GO" id="GO:0015920">
    <property type="term" value="P:lipopolysaccharide transport"/>
    <property type="evidence" value="ECO:0007669"/>
    <property type="project" value="TreeGrafter"/>
</dbReference>
<feature type="transmembrane region" description="Helical" evidence="6">
    <location>
        <begin position="12"/>
        <end position="33"/>
    </location>
</feature>
<evidence type="ECO:0000256" key="3">
    <source>
        <dbReference type="ARBA" id="ARBA00022692"/>
    </source>
</evidence>
<evidence type="ECO:0008006" key="9">
    <source>
        <dbReference type="Google" id="ProtNLM"/>
    </source>
</evidence>
<evidence type="ECO:0000256" key="2">
    <source>
        <dbReference type="ARBA" id="ARBA00022475"/>
    </source>
</evidence>
<evidence type="ECO:0000256" key="6">
    <source>
        <dbReference type="SAM" id="Phobius"/>
    </source>
</evidence>
<organism evidence="7 8">
    <name type="scientific">candidate division KSB3 bacterium</name>
    <dbReference type="NCBI Taxonomy" id="2044937"/>
    <lineage>
        <taxon>Bacteria</taxon>
        <taxon>candidate division KSB3</taxon>
    </lineage>
</organism>
<dbReference type="AlphaFoldDB" id="A0A2G6E3M9"/>
<sequence length="414" mass="47148">MKILDRYIIREFLKMLILGITALILVATVVAIFERVDTIVEHKPSIWVVTGYFLTRIPQDVFMIAPISMLLTTLIITGAFARNSEIVAMMAGGVSVYRIMMPILAIGVVMSLAMFGLNEFVIPISNRVNMELWRIIREKPDMSQMAKTQIWFRGRREHAIRNEHENRIYYINALIPARRSADGKLHPPEIQSLTVFELNDQFIPIARLDAARAVYQRSKNEADASVQAQSTVEKVLGDLAFWKQEETKGQAPGRWSLYNGSQRKLGTDVQSSRGITTFRELHDYVIPWTFEDFRRDRKSPEDMNYRELKEYIQMLTDSGFDVSEYIVDLRAKFSYPFVSFVMVIIGFPFALKSPRNGAAFGVGLSVFIGLTFWILLQLGVSLGHAHILPPTLAVWIAHVLFASAGFYLILSTRT</sequence>
<feature type="transmembrane region" description="Helical" evidence="6">
    <location>
        <begin position="95"/>
        <end position="117"/>
    </location>
</feature>
<keyword evidence="4 6" id="KW-1133">Transmembrane helix</keyword>
<comment type="caution">
    <text evidence="7">The sequence shown here is derived from an EMBL/GenBank/DDBJ whole genome shotgun (WGS) entry which is preliminary data.</text>
</comment>
<keyword evidence="2" id="KW-1003">Cell membrane</keyword>
<evidence type="ECO:0000313" key="8">
    <source>
        <dbReference type="Proteomes" id="UP000229740"/>
    </source>
</evidence>
<reference evidence="7 8" key="1">
    <citation type="submission" date="2017-10" db="EMBL/GenBank/DDBJ databases">
        <title>Novel microbial diversity and functional potential in the marine mammal oral microbiome.</title>
        <authorList>
            <person name="Dudek N.K."/>
            <person name="Sun C.L."/>
            <person name="Burstein D."/>
            <person name="Kantor R.S."/>
            <person name="Aliaga Goltsman D.S."/>
            <person name="Bik E.M."/>
            <person name="Thomas B.C."/>
            <person name="Banfield J.F."/>
            <person name="Relman D.A."/>
        </authorList>
    </citation>
    <scope>NUCLEOTIDE SEQUENCE [LARGE SCALE GENOMIC DNA]</scope>
    <source>
        <strain evidence="7">DOLZORAL124_49_17</strain>
    </source>
</reference>
<feature type="transmembrane region" description="Helical" evidence="6">
    <location>
        <begin position="392"/>
        <end position="410"/>
    </location>
</feature>
<feature type="transmembrane region" description="Helical" evidence="6">
    <location>
        <begin position="358"/>
        <end position="380"/>
    </location>
</feature>
<protein>
    <recommendedName>
        <fullName evidence="9">LPS export ABC transporter permease LptG</fullName>
    </recommendedName>
</protein>
<dbReference type="Proteomes" id="UP000229740">
    <property type="component" value="Unassembled WGS sequence"/>
</dbReference>
<dbReference type="GO" id="GO:0043190">
    <property type="term" value="C:ATP-binding cassette (ABC) transporter complex"/>
    <property type="evidence" value="ECO:0007669"/>
    <property type="project" value="TreeGrafter"/>
</dbReference>
<feature type="transmembrane region" description="Helical" evidence="6">
    <location>
        <begin position="61"/>
        <end position="83"/>
    </location>
</feature>
<comment type="subcellular location">
    <subcellularLocation>
        <location evidence="1">Cell membrane</location>
        <topology evidence="1">Multi-pass membrane protein</topology>
    </subcellularLocation>
</comment>
<keyword evidence="5 6" id="KW-0472">Membrane</keyword>
<dbReference type="PANTHER" id="PTHR33529">
    <property type="entry name" value="SLR0882 PROTEIN-RELATED"/>
    <property type="match status" value="1"/>
</dbReference>